<comment type="caution">
    <text evidence="1">The sequence shown here is derived from an EMBL/GenBank/DDBJ whole genome shotgun (WGS) entry which is preliminary data.</text>
</comment>
<organism evidence="1 2">
    <name type="scientific">Laspinema palackyanum D2a</name>
    <dbReference type="NCBI Taxonomy" id="2953684"/>
    <lineage>
        <taxon>Bacteria</taxon>
        <taxon>Bacillati</taxon>
        <taxon>Cyanobacteriota</taxon>
        <taxon>Cyanophyceae</taxon>
        <taxon>Oscillatoriophycideae</taxon>
        <taxon>Oscillatoriales</taxon>
        <taxon>Laspinemataceae</taxon>
        <taxon>Laspinema</taxon>
        <taxon>Laspinema palackyanum</taxon>
    </lineage>
</organism>
<name>A0ABT2MK91_9CYAN</name>
<gene>
    <name evidence="1" type="ORF">NG799_02165</name>
</gene>
<dbReference type="EMBL" id="JAMXFF010000002">
    <property type="protein sequence ID" value="MCT7965138.1"/>
    <property type="molecule type" value="Genomic_DNA"/>
</dbReference>
<protein>
    <submittedName>
        <fullName evidence="1">Uncharacterized protein</fullName>
    </submittedName>
</protein>
<evidence type="ECO:0000313" key="1">
    <source>
        <dbReference type="EMBL" id="MCT7965138.1"/>
    </source>
</evidence>
<evidence type="ECO:0000313" key="2">
    <source>
        <dbReference type="Proteomes" id="UP001525890"/>
    </source>
</evidence>
<reference evidence="1 2" key="1">
    <citation type="journal article" date="2022" name="Front. Microbiol.">
        <title>High genomic differentiation and limited gene flow indicate recent cryptic speciation within the genus Laspinema (cyanobacteria).</title>
        <authorList>
            <person name="Stanojkovic A."/>
            <person name="Skoupy S."/>
            <person name="Skaloud P."/>
            <person name="Dvorak P."/>
        </authorList>
    </citation>
    <scope>NUCLEOTIDE SEQUENCE [LARGE SCALE GENOMIC DNA]</scope>
    <source>
        <strain evidence="1 2">D2a</strain>
    </source>
</reference>
<keyword evidence="2" id="KW-1185">Reference proteome</keyword>
<dbReference type="RefSeq" id="WP_261235020.1">
    <property type="nucleotide sequence ID" value="NZ_JAMXFF010000002.1"/>
</dbReference>
<accession>A0ABT2MK91</accession>
<proteinExistence type="predicted"/>
<sequence length="84" mass="9412">MTKPTTTKPTTTEPITTEPNIMTEFTTTSSSIITPSVSESDISAAKQRQKQLISKVIRVLIDFQHDIDSLQQQFQSLDNEINSK</sequence>
<dbReference type="Proteomes" id="UP001525890">
    <property type="component" value="Unassembled WGS sequence"/>
</dbReference>